<keyword evidence="2" id="KW-1185">Reference proteome</keyword>
<organism evidence="1 2">
    <name type="scientific">Syntrophus gentianae</name>
    <dbReference type="NCBI Taxonomy" id="43775"/>
    <lineage>
        <taxon>Bacteria</taxon>
        <taxon>Pseudomonadati</taxon>
        <taxon>Thermodesulfobacteriota</taxon>
        <taxon>Syntrophia</taxon>
        <taxon>Syntrophales</taxon>
        <taxon>Syntrophaceae</taxon>
        <taxon>Syntrophus</taxon>
    </lineage>
</organism>
<sequence length="56" mass="6492">MSERKVCPICAWRANCQKRFNVVTDSLGNVRCPDYSRDLSIKDKEIDEAEKKDRSS</sequence>
<dbReference type="STRING" id="43775.SAMN04489760_11750"/>
<proteinExistence type="predicted"/>
<gene>
    <name evidence="1" type="ORF">SAMN04489760_11750</name>
</gene>
<dbReference type="RefSeq" id="WP_175476505.1">
    <property type="nucleotide sequence ID" value="NZ_FOBS01000017.1"/>
</dbReference>
<evidence type="ECO:0000313" key="1">
    <source>
        <dbReference type="EMBL" id="SEM47856.1"/>
    </source>
</evidence>
<dbReference type="EMBL" id="FOBS01000017">
    <property type="protein sequence ID" value="SEM47856.1"/>
    <property type="molecule type" value="Genomic_DNA"/>
</dbReference>
<name>A0A1H7YNN8_9BACT</name>
<dbReference type="Proteomes" id="UP000198744">
    <property type="component" value="Unassembled WGS sequence"/>
</dbReference>
<dbReference type="AlphaFoldDB" id="A0A1H7YNN8"/>
<evidence type="ECO:0000313" key="2">
    <source>
        <dbReference type="Proteomes" id="UP000198744"/>
    </source>
</evidence>
<accession>A0A1H7YNN8</accession>
<reference evidence="1 2" key="1">
    <citation type="submission" date="2016-10" db="EMBL/GenBank/DDBJ databases">
        <authorList>
            <person name="de Groot N.N."/>
        </authorList>
    </citation>
    <scope>NUCLEOTIDE SEQUENCE [LARGE SCALE GENOMIC DNA]</scope>
    <source>
        <strain evidence="1 2">DSM 8423</strain>
    </source>
</reference>
<protein>
    <submittedName>
        <fullName evidence="1">Uncharacterized protein</fullName>
    </submittedName>
</protein>